<dbReference type="OrthoDB" id="10050074at2759"/>
<protein>
    <submittedName>
        <fullName evidence="1">Uncharacterized protein</fullName>
    </submittedName>
</protein>
<gene>
    <name evidence="1" type="ORF">EVAR_103397_1</name>
</gene>
<reference evidence="1 2" key="1">
    <citation type="journal article" date="2019" name="Commun. Biol.">
        <title>The bagworm genome reveals a unique fibroin gene that provides high tensile strength.</title>
        <authorList>
            <person name="Kono N."/>
            <person name="Nakamura H."/>
            <person name="Ohtoshi R."/>
            <person name="Tomita M."/>
            <person name="Numata K."/>
            <person name="Arakawa K."/>
        </authorList>
    </citation>
    <scope>NUCLEOTIDE SEQUENCE [LARGE SCALE GENOMIC DNA]</scope>
</reference>
<evidence type="ECO:0000313" key="2">
    <source>
        <dbReference type="Proteomes" id="UP000299102"/>
    </source>
</evidence>
<name>A0A4C1YRF7_EUMVA</name>
<dbReference type="Proteomes" id="UP000299102">
    <property type="component" value="Unassembled WGS sequence"/>
</dbReference>
<evidence type="ECO:0000313" key="1">
    <source>
        <dbReference type="EMBL" id="GBP78836.1"/>
    </source>
</evidence>
<proteinExistence type="predicted"/>
<dbReference type="AlphaFoldDB" id="A0A4C1YRF7"/>
<accession>A0A4C1YRF7</accession>
<organism evidence="1 2">
    <name type="scientific">Eumeta variegata</name>
    <name type="common">Bagworm moth</name>
    <name type="synonym">Eumeta japonica</name>
    <dbReference type="NCBI Taxonomy" id="151549"/>
    <lineage>
        <taxon>Eukaryota</taxon>
        <taxon>Metazoa</taxon>
        <taxon>Ecdysozoa</taxon>
        <taxon>Arthropoda</taxon>
        <taxon>Hexapoda</taxon>
        <taxon>Insecta</taxon>
        <taxon>Pterygota</taxon>
        <taxon>Neoptera</taxon>
        <taxon>Endopterygota</taxon>
        <taxon>Lepidoptera</taxon>
        <taxon>Glossata</taxon>
        <taxon>Ditrysia</taxon>
        <taxon>Tineoidea</taxon>
        <taxon>Psychidae</taxon>
        <taxon>Oiketicinae</taxon>
        <taxon>Eumeta</taxon>
    </lineage>
</organism>
<keyword evidence="2" id="KW-1185">Reference proteome</keyword>
<comment type="caution">
    <text evidence="1">The sequence shown here is derived from an EMBL/GenBank/DDBJ whole genome shotgun (WGS) entry which is preliminary data.</text>
</comment>
<dbReference type="EMBL" id="BGZK01001388">
    <property type="protein sequence ID" value="GBP78836.1"/>
    <property type="molecule type" value="Genomic_DNA"/>
</dbReference>
<sequence length="184" mass="21182">MNTHTQLKDSLTLKSYTNDIPYPSSGIQLELFTDGTALYLRSTSKLRVVLYNTTYFPISNDSIPRHHTYKYLGKTFDKHISTSDIKRDSKLARFYTGITLLRRDRSSVLHRDLELPTILKFTKNVSERFFTAVENPNLLSSADAYEAPPPHHFIRRSRNVLLDRSEALTDSVKRLGEVNNMAED</sequence>